<feature type="repeat" description="WD" evidence="3">
    <location>
        <begin position="833"/>
        <end position="874"/>
    </location>
</feature>
<dbReference type="PANTHER" id="PTHR19879:SF9">
    <property type="entry name" value="TRANSCRIPTION INITIATION FACTOR TFIID SUBUNIT 5"/>
    <property type="match status" value="1"/>
</dbReference>
<evidence type="ECO:0000256" key="1">
    <source>
        <dbReference type="ARBA" id="ARBA00022574"/>
    </source>
</evidence>
<dbReference type="SMART" id="SM00320">
    <property type="entry name" value="WD40"/>
    <property type="match status" value="9"/>
</dbReference>
<evidence type="ECO:0000256" key="3">
    <source>
        <dbReference type="PROSITE-ProRule" id="PRU00221"/>
    </source>
</evidence>
<feature type="repeat" description="WD" evidence="3">
    <location>
        <begin position="467"/>
        <end position="489"/>
    </location>
</feature>
<dbReference type="InterPro" id="IPR000157">
    <property type="entry name" value="TIR_dom"/>
</dbReference>
<proteinExistence type="predicted"/>
<evidence type="ECO:0000313" key="6">
    <source>
        <dbReference type="EMBL" id="WTW65327.1"/>
    </source>
</evidence>
<protein>
    <submittedName>
        <fullName evidence="6">TIR domain-containing protein</fullName>
    </submittedName>
</protein>
<keyword evidence="2" id="KW-0677">Repeat</keyword>
<dbReference type="GO" id="GO:0007165">
    <property type="term" value="P:signal transduction"/>
    <property type="evidence" value="ECO:0007669"/>
    <property type="project" value="InterPro"/>
</dbReference>
<organism evidence="6">
    <name type="scientific">Streptomyces sp. NBC_00003</name>
    <dbReference type="NCBI Taxonomy" id="2903608"/>
    <lineage>
        <taxon>Bacteria</taxon>
        <taxon>Bacillati</taxon>
        <taxon>Actinomycetota</taxon>
        <taxon>Actinomycetes</taxon>
        <taxon>Kitasatosporales</taxon>
        <taxon>Streptomycetaceae</taxon>
        <taxon>Streptomyces</taxon>
    </lineage>
</organism>
<dbReference type="Pfam" id="PF00400">
    <property type="entry name" value="WD40"/>
    <property type="match status" value="5"/>
</dbReference>
<dbReference type="InterPro" id="IPR001680">
    <property type="entry name" value="WD40_rpt"/>
</dbReference>
<evidence type="ECO:0000259" key="5">
    <source>
        <dbReference type="PROSITE" id="PS50104"/>
    </source>
</evidence>
<dbReference type="AlphaFoldDB" id="A0AAU2VCW3"/>
<dbReference type="InterPro" id="IPR011047">
    <property type="entry name" value="Quinoprotein_ADH-like_sf"/>
</dbReference>
<keyword evidence="1 3" id="KW-0853">WD repeat</keyword>
<dbReference type="Gene3D" id="3.40.50.10140">
    <property type="entry name" value="Toll/interleukin-1 receptor homology (TIR) domain"/>
    <property type="match status" value="1"/>
</dbReference>
<feature type="repeat" description="WD" evidence="3">
    <location>
        <begin position="752"/>
        <end position="784"/>
    </location>
</feature>
<feature type="transmembrane region" description="Helical" evidence="4">
    <location>
        <begin position="198"/>
        <end position="221"/>
    </location>
</feature>
<keyword evidence="4" id="KW-1133">Transmembrane helix</keyword>
<gene>
    <name evidence="6" type="ORF">OG549_34385</name>
</gene>
<dbReference type="PROSITE" id="PS00678">
    <property type="entry name" value="WD_REPEATS_1"/>
    <property type="match status" value="1"/>
</dbReference>
<dbReference type="SUPFAM" id="SSF50978">
    <property type="entry name" value="WD40 repeat-like"/>
    <property type="match status" value="1"/>
</dbReference>
<evidence type="ECO:0000256" key="4">
    <source>
        <dbReference type="SAM" id="Phobius"/>
    </source>
</evidence>
<feature type="repeat" description="WD" evidence="3">
    <location>
        <begin position="322"/>
        <end position="363"/>
    </location>
</feature>
<dbReference type="PANTHER" id="PTHR19879">
    <property type="entry name" value="TRANSCRIPTION INITIATION FACTOR TFIID"/>
    <property type="match status" value="1"/>
</dbReference>
<dbReference type="InterPro" id="IPR015943">
    <property type="entry name" value="WD40/YVTN_repeat-like_dom_sf"/>
</dbReference>
<dbReference type="Gene3D" id="2.130.10.10">
    <property type="entry name" value="YVTN repeat-like/Quinoprotein amine dehydrogenase"/>
    <property type="match status" value="4"/>
</dbReference>
<dbReference type="InterPro" id="IPR036322">
    <property type="entry name" value="WD40_repeat_dom_sf"/>
</dbReference>
<dbReference type="PROSITE" id="PS50082">
    <property type="entry name" value="WD_REPEATS_2"/>
    <property type="match status" value="5"/>
</dbReference>
<keyword evidence="4" id="KW-0472">Membrane</keyword>
<dbReference type="InterPro" id="IPR035897">
    <property type="entry name" value="Toll_tir_struct_dom_sf"/>
</dbReference>
<dbReference type="SUPFAM" id="SSF52200">
    <property type="entry name" value="Toll/Interleukin receptor TIR domain"/>
    <property type="match status" value="1"/>
</dbReference>
<dbReference type="SMART" id="SM00255">
    <property type="entry name" value="TIR"/>
    <property type="match status" value="1"/>
</dbReference>
<dbReference type="PROSITE" id="PS50104">
    <property type="entry name" value="TIR"/>
    <property type="match status" value="1"/>
</dbReference>
<name>A0AAU2VCW3_9ACTN</name>
<feature type="repeat" description="WD" evidence="3">
    <location>
        <begin position="509"/>
        <end position="533"/>
    </location>
</feature>
<feature type="domain" description="TIR" evidence="5">
    <location>
        <begin position="9"/>
        <end position="153"/>
    </location>
</feature>
<reference evidence="6" key="1">
    <citation type="submission" date="2022-10" db="EMBL/GenBank/DDBJ databases">
        <title>The complete genomes of actinobacterial strains from the NBC collection.</title>
        <authorList>
            <person name="Joergensen T.S."/>
            <person name="Alvarez Arevalo M."/>
            <person name="Sterndorff E.B."/>
            <person name="Faurdal D."/>
            <person name="Vuksanovic O."/>
            <person name="Mourched A.-S."/>
            <person name="Charusanti P."/>
            <person name="Shaw S."/>
            <person name="Blin K."/>
            <person name="Weber T."/>
        </authorList>
    </citation>
    <scope>NUCLEOTIDE SEQUENCE</scope>
    <source>
        <strain evidence="6">NBC_00003</strain>
    </source>
</reference>
<dbReference type="PROSITE" id="PS50294">
    <property type="entry name" value="WD_REPEATS_REGION"/>
    <property type="match status" value="1"/>
</dbReference>
<keyword evidence="4" id="KW-0812">Transmembrane</keyword>
<dbReference type="SUPFAM" id="SSF50998">
    <property type="entry name" value="Quinoprotein alcohol dehydrogenase-like"/>
    <property type="match status" value="1"/>
</dbReference>
<dbReference type="InterPro" id="IPR019775">
    <property type="entry name" value="WD40_repeat_CS"/>
</dbReference>
<dbReference type="EMBL" id="CP108318">
    <property type="protein sequence ID" value="WTW65327.1"/>
    <property type="molecule type" value="Genomic_DNA"/>
</dbReference>
<dbReference type="Pfam" id="PF13676">
    <property type="entry name" value="TIR_2"/>
    <property type="match status" value="1"/>
</dbReference>
<sequence length="946" mass="100427">MGREVEEPTGYDAFISYSHSWDRELTKTFQSRLQTFDRPWYRSRNLKLFRDETNLAASPHLWREIERGLTGSRWLVLMASPAAAASPWVRKEVRWWLTHRSADTILIAWIDGTLVWDDSRTSFDWSRTDALPRQEMDGIFDQEPRWVDLRWLHSPEQASAADPRLVECVAEFAAPITGRSKDEVIGDHVRQHRRTMRLVRSTVAVLTALLLVALAGGVTAYTQRNTARSQTLVAQSRQLVAEASSISDTQPDLARQLLVQAYRLAPTAEAAGALVGSRSLPRVIHGKGDVRGVAYSSGGLLAVADDRVRLYDLATGALRASLEDLHSRVAAVAFSPDGRVLAIGDANGGVRLLDVTSADRPRTLGAAPATAGSTEELVFAPVGRLLVLARAGGSVLDIEDPTRPRSLGSLPPDTIAASPTGALILTESYEEGLALGLWTLSGGSARPTRVGTLTPPPSGVFAGRAAAFSANGHILAVGGADNRVRLWDVGDPARPAVRSDLNVQGRDGVSSVEFSLDGTVLAVGGRDGVITLWGVSDPFRPHSGARLTGYPGFASVSGLAFSPDGQTLASIASDREQKAPDAQIPAENAVRLWAVSGIDRTSTVTTLPAEGTFPPAFSPDSHLLAAGGNPTTVWRMDDETGPHLAATVESFNAGGQAAAFSPDGHTLFSGLPVVAWDVADSAAPRKVTPPATRLDGARGISLNPTLPLLATGAGPMAPRQVTLGTVQLWDVGNRTRPTLVDTLGSTMAGPQAISFSPDGRLLAAPTGPGAVRLWNIARNTRPTVAGSIDMARGKATALAFAPHNRTLLVGDDSGAITTWDVSHPGHPVRRGTAAPHAGIISGLAYHPDGTLAASAAEDGHIRLWDVSNPDHLVEIASLSTGGLYPQATVVFSPDGSLLAAGSDRGTRLWSVDPAAILRRLCAESPRITREQWNQYLPNRAYDPPCA</sequence>
<evidence type="ECO:0000256" key="2">
    <source>
        <dbReference type="ARBA" id="ARBA00022737"/>
    </source>
</evidence>
<accession>A0AAU2VCW3</accession>